<evidence type="ECO:0000313" key="18">
    <source>
        <dbReference type="EMBL" id="EEW37607.1"/>
    </source>
</evidence>
<dbReference type="AlphaFoldDB" id="C8NFK2"/>
<dbReference type="Pfam" id="PF03447">
    <property type="entry name" value="NAD_binding_3"/>
    <property type="match status" value="1"/>
</dbReference>
<comment type="pathway">
    <text evidence="2 14">Amino-acid biosynthesis; L-methionine biosynthesis via de novo pathway; L-homoserine from L-aspartate: step 3/3.</text>
</comment>
<name>C8NFK2_9LACT</name>
<dbReference type="GO" id="GO:0050661">
    <property type="term" value="F:NADP binding"/>
    <property type="evidence" value="ECO:0007669"/>
    <property type="project" value="InterPro"/>
</dbReference>
<proteinExistence type="inferred from homology"/>
<feature type="binding site" evidence="13">
    <location>
        <position position="112"/>
    </location>
    <ligand>
        <name>NADPH</name>
        <dbReference type="ChEBI" id="CHEBI:57783"/>
    </ligand>
</feature>
<comment type="similarity">
    <text evidence="3 15">Belongs to the homoserine dehydrogenase family.</text>
</comment>
<dbReference type="InterPro" id="IPR005106">
    <property type="entry name" value="Asp/hSer_DH_NAD-bd"/>
</dbReference>
<feature type="binding site" evidence="13">
    <location>
        <begin position="19"/>
        <end position="26"/>
    </location>
    <ligand>
        <name>NADP(+)</name>
        <dbReference type="ChEBI" id="CHEBI:58349"/>
    </ligand>
</feature>
<feature type="domain" description="Homoserine dehydrogenase catalytic" evidence="16">
    <location>
        <begin position="144"/>
        <end position="322"/>
    </location>
</feature>
<dbReference type="Gene3D" id="3.30.360.10">
    <property type="entry name" value="Dihydrodipicolinate Reductase, domain 2"/>
    <property type="match status" value="1"/>
</dbReference>
<dbReference type="Proteomes" id="UP000005926">
    <property type="component" value="Unassembled WGS sequence"/>
</dbReference>
<keyword evidence="9" id="KW-0915">Sodium</keyword>
<feature type="binding site" evidence="13">
    <location>
        <position position="197"/>
    </location>
    <ligand>
        <name>L-homoserine</name>
        <dbReference type="ChEBI" id="CHEBI:57476"/>
    </ligand>
</feature>
<dbReference type="InterPro" id="IPR019811">
    <property type="entry name" value="HDH_CS"/>
</dbReference>
<evidence type="ECO:0000256" key="2">
    <source>
        <dbReference type="ARBA" id="ARBA00005062"/>
    </source>
</evidence>
<organism evidence="18 19">
    <name type="scientific">Granulicatella adiacens ATCC 49175</name>
    <dbReference type="NCBI Taxonomy" id="638301"/>
    <lineage>
        <taxon>Bacteria</taxon>
        <taxon>Bacillati</taxon>
        <taxon>Bacillota</taxon>
        <taxon>Bacilli</taxon>
        <taxon>Lactobacillales</taxon>
        <taxon>Carnobacteriaceae</taxon>
        <taxon>Granulicatella</taxon>
    </lineage>
</organism>
<feature type="domain" description="Aspartate/homoserine dehydrogenase NAD-binding" evidence="17">
    <location>
        <begin position="20"/>
        <end position="136"/>
    </location>
</feature>
<dbReference type="InterPro" id="IPR036291">
    <property type="entry name" value="NAD(P)-bd_dom_sf"/>
</dbReference>
<comment type="catalytic activity">
    <reaction evidence="11">
        <text>L-homoserine + NADP(+) = L-aspartate 4-semialdehyde + NADPH + H(+)</text>
        <dbReference type="Rhea" id="RHEA:15761"/>
        <dbReference type="ChEBI" id="CHEBI:15378"/>
        <dbReference type="ChEBI" id="CHEBI:57476"/>
        <dbReference type="ChEBI" id="CHEBI:57783"/>
        <dbReference type="ChEBI" id="CHEBI:58349"/>
        <dbReference type="ChEBI" id="CHEBI:537519"/>
        <dbReference type="EC" id="1.1.1.3"/>
    </reaction>
    <physiologicalReaction direction="right-to-left" evidence="11">
        <dbReference type="Rhea" id="RHEA:15763"/>
    </physiologicalReaction>
</comment>
<evidence type="ECO:0000256" key="14">
    <source>
        <dbReference type="RuleBase" id="RU000579"/>
    </source>
</evidence>
<evidence type="ECO:0000256" key="12">
    <source>
        <dbReference type="PIRSR" id="PIRSR000098-1"/>
    </source>
</evidence>
<dbReference type="UniPathway" id="UPA00051">
    <property type="reaction ID" value="UER00465"/>
</dbReference>
<evidence type="ECO:0000256" key="11">
    <source>
        <dbReference type="ARBA" id="ARBA00048841"/>
    </source>
</evidence>
<comment type="pathway">
    <text evidence="1 14">Amino-acid biosynthesis; L-threonine biosynthesis; L-threonine from L-aspartate: step 3/5.</text>
</comment>
<dbReference type="SUPFAM" id="SSF51735">
    <property type="entry name" value="NAD(P)-binding Rossmann-fold domains"/>
    <property type="match status" value="1"/>
</dbReference>
<dbReference type="PANTHER" id="PTHR43331">
    <property type="entry name" value="HOMOSERINE DEHYDROGENASE"/>
    <property type="match status" value="1"/>
</dbReference>
<evidence type="ECO:0000256" key="10">
    <source>
        <dbReference type="ARBA" id="ARBA00023167"/>
    </source>
</evidence>
<dbReference type="NCBIfam" id="NF004976">
    <property type="entry name" value="PRK06349.1"/>
    <property type="match status" value="1"/>
</dbReference>
<evidence type="ECO:0000256" key="15">
    <source>
        <dbReference type="RuleBase" id="RU004171"/>
    </source>
</evidence>
<dbReference type="GO" id="GO:0009086">
    <property type="term" value="P:methionine biosynthetic process"/>
    <property type="evidence" value="ECO:0007669"/>
    <property type="project" value="UniProtKB-KW"/>
</dbReference>
<dbReference type="InterPro" id="IPR016204">
    <property type="entry name" value="HDH"/>
</dbReference>
<evidence type="ECO:0000256" key="3">
    <source>
        <dbReference type="ARBA" id="ARBA00006753"/>
    </source>
</evidence>
<keyword evidence="8 14" id="KW-0560">Oxidoreductase</keyword>
<evidence type="ECO:0000256" key="1">
    <source>
        <dbReference type="ARBA" id="ARBA00005056"/>
    </source>
</evidence>
<dbReference type="EC" id="1.1.1.3" evidence="4 14"/>
<accession>C8NFK2</accession>
<dbReference type="PANTHER" id="PTHR43331:SF1">
    <property type="entry name" value="HOMOSERINE DEHYDROGENASE"/>
    <property type="match status" value="1"/>
</dbReference>
<dbReference type="PIRSF" id="PIRSF000098">
    <property type="entry name" value="Homoser_dehydrog"/>
    <property type="match status" value="1"/>
</dbReference>
<evidence type="ECO:0000259" key="16">
    <source>
        <dbReference type="Pfam" id="PF00742"/>
    </source>
</evidence>
<sequence>MLWLFNIKGKDEQMKIALLGFGTVGSGVYNILKTNVAKLERVLPEKIEIKTALVREPELMQQTDVVFTNNINDITKDPEIELVVEVMGGITTAYDYVKACLLAKKSVVTANKNLIAVHGVELTTLAKLEDVYLYYESSVGGGIPVLRPMVQHFETNDVESIVGIVNGTTNFILSSMEKEGLSYEEALKIAQEKGFAEADPTSDVEGHDAAYKLMILTRLAFGVNVAFDEVAKTGISGVTTSHMKMASENGYAIKLLAKALSDGEKVSLEVAPTFVPANHLLAQVHYENNAISVTGNAVDEVLFYGKGAGSLPTATSVLADVVEVLRRKGNGSAVETFGRVESPLVEFSPEAATSSYFVYGKGNLEEAPFNGEIVSNSQGEFGVRYTALTASELAKVKEAFAQLNEVAIYPILEEA</sequence>
<evidence type="ECO:0000256" key="6">
    <source>
        <dbReference type="ARBA" id="ARBA00022605"/>
    </source>
</evidence>
<keyword evidence="13 14" id="KW-0521">NADP</keyword>
<keyword evidence="6 14" id="KW-0028">Amino-acid biosynthesis</keyword>
<dbReference type="SUPFAM" id="SSF55347">
    <property type="entry name" value="Glyceraldehyde-3-phosphate dehydrogenase-like, C-terminal domain"/>
    <property type="match status" value="1"/>
</dbReference>
<dbReference type="STRING" id="638301.HMPREF0444_0697"/>
<dbReference type="HOGENOM" id="CLU_009116_1_0_9"/>
<dbReference type="eggNOG" id="COG0460">
    <property type="taxonomic scope" value="Bacteria"/>
</dbReference>
<evidence type="ECO:0000256" key="5">
    <source>
        <dbReference type="ARBA" id="ARBA00013376"/>
    </source>
</evidence>
<dbReference type="EMBL" id="ACKZ01000014">
    <property type="protein sequence ID" value="EEW37607.1"/>
    <property type="molecule type" value="Genomic_DNA"/>
</dbReference>
<dbReference type="InterPro" id="IPR001342">
    <property type="entry name" value="HDH_cat"/>
</dbReference>
<dbReference type="PROSITE" id="PS01042">
    <property type="entry name" value="HOMOSER_DHGENASE"/>
    <property type="match status" value="1"/>
</dbReference>
<dbReference type="GO" id="GO:0004412">
    <property type="term" value="F:homoserine dehydrogenase activity"/>
    <property type="evidence" value="ECO:0007669"/>
    <property type="project" value="UniProtKB-EC"/>
</dbReference>
<gene>
    <name evidence="18" type="primary">hom</name>
    <name evidence="18" type="ORF">HMPREF0444_0697</name>
</gene>
<dbReference type="Gene3D" id="3.40.50.720">
    <property type="entry name" value="NAD(P)-binding Rossmann-like Domain"/>
    <property type="match status" value="1"/>
</dbReference>
<evidence type="ECO:0000256" key="7">
    <source>
        <dbReference type="ARBA" id="ARBA00022697"/>
    </source>
</evidence>
<reference evidence="18 19" key="1">
    <citation type="submission" date="2009-08" db="EMBL/GenBank/DDBJ databases">
        <authorList>
            <person name="Muzny D."/>
            <person name="Qin X."/>
            <person name="Deng J."/>
            <person name="Jiang H."/>
            <person name="Liu Y."/>
            <person name="Qu J."/>
            <person name="Song X.-Z."/>
            <person name="Zhang L."/>
            <person name="Thornton R."/>
            <person name="Coyle M."/>
            <person name="Francisco L."/>
            <person name="Jackson L."/>
            <person name="Javaid M."/>
            <person name="Korchina V."/>
            <person name="Kovar C."/>
            <person name="Mata R."/>
            <person name="Mathew T."/>
            <person name="Ngo R."/>
            <person name="Nguyen L."/>
            <person name="Nguyen N."/>
            <person name="Okwuonu G."/>
            <person name="Ongeri F."/>
            <person name="Pham C."/>
            <person name="Simmons D."/>
            <person name="Wilczek-Boney K."/>
            <person name="Hale W."/>
            <person name="Jakkamsetti A."/>
            <person name="Pham P."/>
            <person name="Ruth R."/>
            <person name="San Lucas F."/>
            <person name="Warren J."/>
            <person name="Zhang J."/>
            <person name="Zhao Z."/>
            <person name="Zhou C."/>
            <person name="Zhu D."/>
            <person name="Lee S."/>
            <person name="Bess C."/>
            <person name="Blankenburg K."/>
            <person name="Forbes L."/>
            <person name="Fu Q."/>
            <person name="Gubbala S."/>
            <person name="Hirani K."/>
            <person name="Jayaseelan J.C."/>
            <person name="Lara F."/>
            <person name="Munidasa M."/>
            <person name="Palculict T."/>
            <person name="Patil S."/>
            <person name="Pu L.-L."/>
            <person name="Saada N."/>
            <person name="Tang L."/>
            <person name="Weissenberger G."/>
            <person name="Zhu Y."/>
            <person name="Hemphill L."/>
            <person name="Shang Y."/>
            <person name="Youmans B."/>
            <person name="Ayvaz T."/>
            <person name="Ross M."/>
            <person name="Santibanez J."/>
            <person name="Aqrawi P."/>
            <person name="Gross S."/>
            <person name="Joshi V."/>
            <person name="Fowler G."/>
            <person name="Nazareth L."/>
            <person name="Reid J."/>
            <person name="Worley K."/>
            <person name="Petrosino J."/>
            <person name="Highlander S."/>
            <person name="Gibbs R."/>
        </authorList>
    </citation>
    <scope>NUCLEOTIDE SEQUENCE [LARGE SCALE GENOMIC DNA]</scope>
    <source>
        <strain evidence="18 19">ATCC 49175</strain>
    </source>
</reference>
<keyword evidence="10 14" id="KW-0486">Methionine biosynthesis</keyword>
<evidence type="ECO:0000256" key="13">
    <source>
        <dbReference type="PIRSR" id="PIRSR000098-2"/>
    </source>
</evidence>
<evidence type="ECO:0000256" key="4">
    <source>
        <dbReference type="ARBA" id="ARBA00013213"/>
    </source>
</evidence>
<evidence type="ECO:0000256" key="8">
    <source>
        <dbReference type="ARBA" id="ARBA00023002"/>
    </source>
</evidence>
<protein>
    <recommendedName>
        <fullName evidence="5 14">Homoserine dehydrogenase</fullName>
        <ecNumber evidence="4 14">1.1.1.3</ecNumber>
    </recommendedName>
</protein>
<keyword evidence="7 14" id="KW-0791">Threonine biosynthesis</keyword>
<dbReference type="UniPathway" id="UPA00050">
    <property type="reaction ID" value="UER00063"/>
</dbReference>
<keyword evidence="19" id="KW-1185">Reference proteome</keyword>
<evidence type="ECO:0000313" key="19">
    <source>
        <dbReference type="Proteomes" id="UP000005926"/>
    </source>
</evidence>
<evidence type="ECO:0000259" key="17">
    <source>
        <dbReference type="Pfam" id="PF03447"/>
    </source>
</evidence>
<dbReference type="Pfam" id="PF00742">
    <property type="entry name" value="Homoserine_dh"/>
    <property type="match status" value="1"/>
</dbReference>
<comment type="caution">
    <text evidence="18">The sequence shown here is derived from an EMBL/GenBank/DDBJ whole genome shotgun (WGS) entry which is preliminary data.</text>
</comment>
<dbReference type="GO" id="GO:0009088">
    <property type="term" value="P:threonine biosynthetic process"/>
    <property type="evidence" value="ECO:0007669"/>
    <property type="project" value="UniProtKB-UniPathway"/>
</dbReference>
<feature type="active site" description="Proton donor" evidence="12">
    <location>
        <position position="212"/>
    </location>
</feature>
<dbReference type="FunFam" id="3.30.360.10:FF:000005">
    <property type="entry name" value="Homoserine dehydrogenase"/>
    <property type="match status" value="1"/>
</dbReference>
<evidence type="ECO:0000256" key="9">
    <source>
        <dbReference type="ARBA" id="ARBA00023053"/>
    </source>
</evidence>